<dbReference type="Pfam" id="PF02494">
    <property type="entry name" value="HYR"/>
    <property type="match status" value="4"/>
</dbReference>
<evidence type="ECO:0000313" key="4">
    <source>
        <dbReference type="EMBL" id="VAW21416.1"/>
    </source>
</evidence>
<keyword evidence="1" id="KW-0677">Repeat</keyword>
<dbReference type="InterPro" id="IPR028974">
    <property type="entry name" value="TSP_type-3_rpt"/>
</dbReference>
<dbReference type="InterPro" id="IPR026341">
    <property type="entry name" value="T9SS_type_B"/>
</dbReference>
<dbReference type="AlphaFoldDB" id="A0A3B0UP63"/>
<accession>A0A3B0UP63</accession>
<proteinExistence type="predicted"/>
<feature type="domain" description="HYR" evidence="3">
    <location>
        <begin position="305"/>
        <end position="392"/>
    </location>
</feature>
<dbReference type="Pfam" id="PF13585">
    <property type="entry name" value="CHU_C"/>
    <property type="match status" value="1"/>
</dbReference>
<reference evidence="4" key="1">
    <citation type="submission" date="2018-06" db="EMBL/GenBank/DDBJ databases">
        <authorList>
            <person name="Zhirakovskaya E."/>
        </authorList>
    </citation>
    <scope>NUCLEOTIDE SEQUENCE</scope>
</reference>
<feature type="region of interest" description="Disordered" evidence="2">
    <location>
        <begin position="1"/>
        <end position="21"/>
    </location>
</feature>
<dbReference type="PANTHER" id="PTHR24273">
    <property type="entry name" value="FI04643P-RELATED"/>
    <property type="match status" value="1"/>
</dbReference>
<feature type="region of interest" description="Disordered" evidence="2">
    <location>
        <begin position="898"/>
        <end position="917"/>
    </location>
</feature>
<evidence type="ECO:0000259" key="3">
    <source>
        <dbReference type="PROSITE" id="PS50825"/>
    </source>
</evidence>
<sequence length="1073" mass="116625">MLASSLFSPASTVNTSSKGIKNSANTPADTIEITVTAEDVCLGSDVEVRITGLDSGFTYNITYTINGADSTGVLDTALQVKDSIRLFTIPASVLQTPGIDTFSIIDIDGDGVAGINYVVFEVLPWPAINSQPQGREICINEDFTLSVGVSDPGLMLQWEKKSPADTAWNVLSNDTVYQGVNDSILQVTYNEVIDSNWFRVKVYNQSCNIYSDSVQIFIDTTPPEFINCPGDTLIQLGDGECSAEYDLSQIYLISNIYDKCERINDLSLGFTPSKGIWDPFEIGTTKVEVKATDINGNITYCKFNVEVIGAPPRIDCPDSIFQYVDPGECGAYVVFDEPVFNHECIPVEDTRVLRPGKKSGDFFPLGTTTVRREVWWQGETIATCTFNVEINDNIVPELFCPDDTTLITDPGKTTVRFYYDFDFDDNCKNYINIIEPPGNLLSGSEFPLGTTPVTWGVSDFEGDVKTCTFDVKVLDAESPVITCPGDIDITLEPTVCDTFLTIDIPEAQDNDTTNQVVITNSINGTSNASGNYTVGETVITWIATDFEGNKDSCRQTVNIRSTPMAIADAISLAMNDSITFSPVGNDEYCGEYAGLMPLRILVPPVNGEAAVSGDDLPGIDYKPSHNFFGTDSVLYEICTDGQICDSAWVTITVNVIVVPIELETDTFISLNGEPVAGNVSGNDKFTKDTPFSVTLAGGPAHAEDFTLDTLGNINYTPDAGFLGVDSFMYTLCDFRDECKTALAIIMVLDDTDLDNVADFFDLDDDNDGIPDGVEGSGDFDNDGIPNSLDIDSDNDGIVDNIEAQPEGVYIIPSGIDDNQNGLDDAYDINAGGTPISVTNSDGDTQYDFLDTDSDNDNVPDAIEGNDSNSDGLADIVALGTDSDNDGLDDAFDLINGFGMPGNETGSNAPLQDTDGDNIRDWRDIDDDGDSKTTLQEDLNNDGNAYDDDSDYDGIPDYLDAEDYCELIIPNGFSPNGDGIADVFYIKCIQLYPDAELVVFNRWGQKVFVKKHYGNTEVWGETDAWWDGTSSSRMQIANGILPAGTYFYILDTGDNSKPKTGIIYLNRNADSISF</sequence>
<evidence type="ECO:0000256" key="1">
    <source>
        <dbReference type="ARBA" id="ARBA00022737"/>
    </source>
</evidence>
<organism evidence="4">
    <name type="scientific">hydrothermal vent metagenome</name>
    <dbReference type="NCBI Taxonomy" id="652676"/>
    <lineage>
        <taxon>unclassified sequences</taxon>
        <taxon>metagenomes</taxon>
        <taxon>ecological metagenomes</taxon>
    </lineage>
</organism>
<dbReference type="Pfam" id="PF17963">
    <property type="entry name" value="Big_9"/>
    <property type="match status" value="2"/>
</dbReference>
<gene>
    <name evidence="4" type="ORF">MNBD_BACTEROID01-204</name>
</gene>
<dbReference type="EMBL" id="UOEP01000145">
    <property type="protein sequence ID" value="VAW21416.1"/>
    <property type="molecule type" value="Genomic_DNA"/>
</dbReference>
<dbReference type="SUPFAM" id="SSF103647">
    <property type="entry name" value="TSP type-3 repeat"/>
    <property type="match status" value="2"/>
</dbReference>
<protein>
    <submittedName>
        <fullName evidence="4">Internalin, putative</fullName>
    </submittedName>
</protein>
<dbReference type="PANTHER" id="PTHR24273:SF32">
    <property type="entry name" value="HYALIN"/>
    <property type="match status" value="1"/>
</dbReference>
<dbReference type="GO" id="GO:0005509">
    <property type="term" value="F:calcium ion binding"/>
    <property type="evidence" value="ECO:0007669"/>
    <property type="project" value="InterPro"/>
</dbReference>
<dbReference type="Gene3D" id="2.60.40.3440">
    <property type="match status" value="1"/>
</dbReference>
<name>A0A3B0UP63_9ZZZZ</name>
<dbReference type="NCBIfam" id="TIGR04131">
    <property type="entry name" value="Bac_Flav_CTERM"/>
    <property type="match status" value="1"/>
</dbReference>
<dbReference type="Gene3D" id="4.10.1080.10">
    <property type="entry name" value="TSP type-3 repeat"/>
    <property type="match status" value="1"/>
</dbReference>
<evidence type="ECO:0000256" key="2">
    <source>
        <dbReference type="SAM" id="MobiDB-lite"/>
    </source>
</evidence>
<dbReference type="InterPro" id="IPR003410">
    <property type="entry name" value="HYR_dom"/>
</dbReference>
<dbReference type="PROSITE" id="PS50825">
    <property type="entry name" value="HYR"/>
    <property type="match status" value="2"/>
</dbReference>
<feature type="domain" description="HYR" evidence="3">
    <location>
        <begin position="474"/>
        <end position="561"/>
    </location>
</feature>